<dbReference type="OrthoDB" id="2972126at2759"/>
<dbReference type="GO" id="GO:0051301">
    <property type="term" value="P:cell division"/>
    <property type="evidence" value="ECO:0007669"/>
    <property type="project" value="TreeGrafter"/>
</dbReference>
<dbReference type="InterPro" id="IPR011990">
    <property type="entry name" value="TPR-like_helical_dom_sf"/>
</dbReference>
<dbReference type="Pfam" id="PF12770">
    <property type="entry name" value="CHAT"/>
    <property type="match status" value="1"/>
</dbReference>
<reference evidence="4 5" key="1">
    <citation type="submission" date="2018-02" db="EMBL/GenBank/DDBJ databases">
        <title>Genome sequence of the basidiomycete white-rot fungus Phlebia centrifuga.</title>
        <authorList>
            <person name="Granchi Z."/>
            <person name="Peng M."/>
            <person name="de Vries R.P."/>
            <person name="Hilden K."/>
            <person name="Makela M.R."/>
            <person name="Grigoriev I."/>
            <person name="Riley R."/>
        </authorList>
    </citation>
    <scope>NUCLEOTIDE SEQUENCE [LARGE SCALE GENOMIC DNA]</scope>
    <source>
        <strain evidence="4 5">FBCC195</strain>
    </source>
</reference>
<name>A0A2R6NQD1_9APHY</name>
<keyword evidence="5" id="KW-1185">Reference proteome</keyword>
<organism evidence="4 5">
    <name type="scientific">Hermanssonia centrifuga</name>
    <dbReference type="NCBI Taxonomy" id="98765"/>
    <lineage>
        <taxon>Eukaryota</taxon>
        <taxon>Fungi</taxon>
        <taxon>Dikarya</taxon>
        <taxon>Basidiomycota</taxon>
        <taxon>Agaricomycotina</taxon>
        <taxon>Agaricomycetes</taxon>
        <taxon>Polyporales</taxon>
        <taxon>Meruliaceae</taxon>
        <taxon>Hermanssonia</taxon>
    </lineage>
</organism>
<comment type="caution">
    <text evidence="4">The sequence shown here is derived from an EMBL/GenBank/DDBJ whole genome shotgun (WGS) entry which is preliminary data.</text>
</comment>
<sequence length="1408" mass="157192">MSAETSSADDPSRARSLMRQVQALLDIEADVVGEGTSRIIKLYHEILPLLDSDHPWLLGVLRNIAMVLMRRFMAHGNTADIDDCVGYLGEFLTILPSRDGPAQDEQETIQTAAVSLKLLGDAFVLRFKHLKNLEDIDAAIDSYRMTLVLSSVKDSSYQMFLQDLVEALALRFLECGRKEDIDEATRQHREIHLLSQTDDKSLLWWLHQLGKLLMSRYNSFGLIVDLDEATKSYRKTLPLLPLDSATRYDVLSELVEALKQTFEAKGQLEYLNEAVEYQREAIACLRVGVAATSIHLLALNVLGALLMLRYKQLPRIEDFNEAMDSVSKAVALADEHGPERGGLLRNLAHLFQIRFQLSGHIDDIDVAIRYQRELLASDVWPTTPESLASFWLELARSHTHRFVRSYAMDDIEEAISSVHKAISLNPHDAASVSFLGMALSHRFRATSDMKDIEEAIQCQYRAIDLDLPERHTILPSLAMHIRRRYAVTRVASDLEQAIDLFREAFALCPTGESGKLARSEVLGQLADALFARYDLFGKAEDLQEALNAGRESVVHTAGTPIHYTCIDSFANNLAARVGRNEQLLDDGIRTLRGVLPGFGPCPYRARLLRQLGQFYLANSRRSSANSALEDLEAALTCLREGLALAPRNPNNLSSLAAALMNISLLFNRTDDIDDAINFAREGIKLRPPGSVARSTGLSELAMHLCQRFNAFGRLDDVQEAVAVGREALSILSDTPHSKQEWHPLLHLARALFTRYGKLRELPDLEEATLLLREALNSVPSDHLQKRSILLNLAGAIDERRRVLGRIEDYKEALEICQRTVAAHLPSHVYLCSAKRKLACIYWSGGDHEQAFALFEDAVNQPTSVPQHRLNCAWEWTKLARESGHSSTLRAYMKALELLDTCLTTTPTMELQQRILTLGFSWALAPNAASCAMERGELEIAVEALEQGRALLWSRLRGYRRPLEKLHKVDPHLASEFESVCQRLEDLTTSFGGRNILEAPEPNSPFMHAVGLDFDVKVTKNRKLSDAFERIKTQIQQLDGFSSFFQATPFTTLQTAAKEGPIILLNVDQYRADALILRATGRPHLVPLPENLPSILPKLSAQLVEVDRMNRNADRYGVARPAKRSNMTSILQTLWKVVCEPIAHALQEIGQPKGSRVWWCPVGRLCSLPLHAAGMYDGKGVLVEGFPDLYISSYTPTLSSLITSRESATVRGGSVPRLLAVGQSHTLPKVKDEFYRMKNLFPSNVLKTRDGESADAATILNDLPDHPWVHFACHGWLDASSPFKYGFILHDEERLTLRSIMQARLPNAELAFLAACHSAAVDSKIPDEVLSLSAAMQFCGFRSIIGSLWTMNDSDGPVLAEAFYKHMIRNGLDNTDVRDSAEAVHLATKSMRGAGIPLHRWATFVHLGI</sequence>
<dbReference type="PANTHER" id="PTHR12558:SF45">
    <property type="entry name" value="CHROMOSOME UNDETERMINED SCAFFOLD_12, WHOLE GENOME SHOTGUN SEQUENCE"/>
    <property type="match status" value="1"/>
</dbReference>
<dbReference type="PROSITE" id="PS50005">
    <property type="entry name" value="TPR"/>
    <property type="match status" value="1"/>
</dbReference>
<dbReference type="Proteomes" id="UP000186601">
    <property type="component" value="Unassembled WGS sequence"/>
</dbReference>
<keyword evidence="1 2" id="KW-0802">TPR repeat</keyword>
<dbReference type="GO" id="GO:0016567">
    <property type="term" value="P:protein ubiquitination"/>
    <property type="evidence" value="ECO:0007669"/>
    <property type="project" value="TreeGrafter"/>
</dbReference>
<dbReference type="EMBL" id="MLYV02000961">
    <property type="protein sequence ID" value="PSR74747.1"/>
    <property type="molecule type" value="Genomic_DNA"/>
</dbReference>
<dbReference type="GO" id="GO:0031145">
    <property type="term" value="P:anaphase-promoting complex-dependent catabolic process"/>
    <property type="evidence" value="ECO:0007669"/>
    <property type="project" value="TreeGrafter"/>
</dbReference>
<protein>
    <recommendedName>
        <fullName evidence="3">CHAT domain-containing protein</fullName>
    </recommendedName>
</protein>
<dbReference type="STRING" id="98765.A0A2R6NQD1"/>
<feature type="repeat" description="TPR" evidence="2">
    <location>
        <begin position="395"/>
        <end position="428"/>
    </location>
</feature>
<proteinExistence type="predicted"/>
<dbReference type="PANTHER" id="PTHR12558">
    <property type="entry name" value="CELL DIVISION CYCLE 16,23,27"/>
    <property type="match status" value="1"/>
</dbReference>
<evidence type="ECO:0000256" key="2">
    <source>
        <dbReference type="PROSITE-ProRule" id="PRU00339"/>
    </source>
</evidence>
<dbReference type="SUPFAM" id="SSF48452">
    <property type="entry name" value="TPR-like"/>
    <property type="match status" value="3"/>
</dbReference>
<accession>A0A2R6NQD1</accession>
<dbReference type="SMART" id="SM00028">
    <property type="entry name" value="TPR"/>
    <property type="match status" value="5"/>
</dbReference>
<dbReference type="GO" id="GO:0045842">
    <property type="term" value="P:positive regulation of mitotic metaphase/anaphase transition"/>
    <property type="evidence" value="ECO:0007669"/>
    <property type="project" value="TreeGrafter"/>
</dbReference>
<dbReference type="GO" id="GO:0005680">
    <property type="term" value="C:anaphase-promoting complex"/>
    <property type="evidence" value="ECO:0007669"/>
    <property type="project" value="TreeGrafter"/>
</dbReference>
<feature type="domain" description="CHAT" evidence="3">
    <location>
        <begin position="1129"/>
        <end position="1407"/>
    </location>
</feature>
<evidence type="ECO:0000259" key="3">
    <source>
        <dbReference type="Pfam" id="PF12770"/>
    </source>
</evidence>
<evidence type="ECO:0000256" key="1">
    <source>
        <dbReference type="ARBA" id="ARBA00022803"/>
    </source>
</evidence>
<evidence type="ECO:0000313" key="5">
    <source>
        <dbReference type="Proteomes" id="UP000186601"/>
    </source>
</evidence>
<dbReference type="Gene3D" id="1.25.40.10">
    <property type="entry name" value="Tetratricopeptide repeat domain"/>
    <property type="match status" value="3"/>
</dbReference>
<gene>
    <name evidence="4" type="ORF">PHLCEN_2v9626</name>
</gene>
<evidence type="ECO:0000313" key="4">
    <source>
        <dbReference type="EMBL" id="PSR74747.1"/>
    </source>
</evidence>
<dbReference type="InterPro" id="IPR019734">
    <property type="entry name" value="TPR_rpt"/>
</dbReference>
<dbReference type="InterPro" id="IPR024983">
    <property type="entry name" value="CHAT_dom"/>
</dbReference>